<accession>A0AAE0DRJ1</accession>
<gene>
    <name evidence="7" type="ORF">Dsin_030872</name>
</gene>
<evidence type="ECO:0000256" key="2">
    <source>
        <dbReference type="ARBA" id="ARBA00005733"/>
    </source>
</evidence>
<comment type="similarity">
    <text evidence="2">Belongs to the paired homeobox family.</text>
</comment>
<dbReference type="EMBL" id="JANJYJ010000010">
    <property type="protein sequence ID" value="KAK3183586.1"/>
    <property type="molecule type" value="Genomic_DNA"/>
</dbReference>
<evidence type="ECO:0000256" key="5">
    <source>
        <dbReference type="ARBA" id="ARBA00023163"/>
    </source>
</evidence>
<dbReference type="PANTHER" id="PTHR33116:SF78">
    <property type="entry name" value="OS12G0587133 PROTEIN"/>
    <property type="match status" value="1"/>
</dbReference>
<dbReference type="PROSITE" id="PS51496">
    <property type="entry name" value="CVC"/>
    <property type="match status" value="1"/>
</dbReference>
<sequence length="254" mass="29161">MGFSAPNHLLYAYDFLIFCRGTVWNLKNIMGAFEVYGNISGQLVNWGKSSIYFGSSVSQSLIDCSPWLVCRLVSCLSFTWGSQLFRGKPKKSVLQPITDEILSKFAKWKGKALSLAGRATLIKSVITGSFVHSFMIYKWHSSLLRLVNRKLRNFLWTGIPDYLGSLLRVRVFDFIHEGMWVLDISFRARFPDLCFRIDRIAIYPVTDSLVWAHSRDGQVSYKSAYSCMLYDSPHVSWWRGVWCHFIPPSRSALT</sequence>
<dbReference type="GO" id="GO:0005634">
    <property type="term" value="C:nucleus"/>
    <property type="evidence" value="ECO:0007669"/>
    <property type="project" value="UniProtKB-SubCell"/>
</dbReference>
<evidence type="ECO:0000313" key="7">
    <source>
        <dbReference type="EMBL" id="KAK3183586.1"/>
    </source>
</evidence>
<dbReference type="AlphaFoldDB" id="A0AAE0DRJ1"/>
<keyword evidence="4" id="KW-0805">Transcription regulation</keyword>
<keyword evidence="3" id="KW-0217">Developmental protein</keyword>
<comment type="caution">
    <text evidence="7">The sequence shown here is derived from an EMBL/GenBank/DDBJ whole genome shotgun (WGS) entry which is preliminary data.</text>
</comment>
<evidence type="ECO:0000313" key="8">
    <source>
        <dbReference type="Proteomes" id="UP001281410"/>
    </source>
</evidence>
<organism evidence="7 8">
    <name type="scientific">Dipteronia sinensis</name>
    <dbReference type="NCBI Taxonomy" id="43782"/>
    <lineage>
        <taxon>Eukaryota</taxon>
        <taxon>Viridiplantae</taxon>
        <taxon>Streptophyta</taxon>
        <taxon>Embryophyta</taxon>
        <taxon>Tracheophyta</taxon>
        <taxon>Spermatophyta</taxon>
        <taxon>Magnoliopsida</taxon>
        <taxon>eudicotyledons</taxon>
        <taxon>Gunneridae</taxon>
        <taxon>Pentapetalae</taxon>
        <taxon>rosids</taxon>
        <taxon>malvids</taxon>
        <taxon>Sapindales</taxon>
        <taxon>Sapindaceae</taxon>
        <taxon>Hippocastanoideae</taxon>
        <taxon>Acereae</taxon>
        <taxon>Dipteronia</taxon>
    </lineage>
</organism>
<evidence type="ECO:0000256" key="4">
    <source>
        <dbReference type="ARBA" id="ARBA00023015"/>
    </source>
</evidence>
<keyword evidence="8" id="KW-1185">Reference proteome</keyword>
<keyword evidence="5" id="KW-0804">Transcription</keyword>
<name>A0AAE0DRJ1_9ROSI</name>
<evidence type="ECO:0000256" key="1">
    <source>
        <dbReference type="ARBA" id="ARBA00004123"/>
    </source>
</evidence>
<feature type="domain" description="CVC" evidence="6">
    <location>
        <begin position="22"/>
        <end position="94"/>
    </location>
</feature>
<reference evidence="7" key="1">
    <citation type="journal article" date="2023" name="Plant J.">
        <title>Genome sequences and population genomics provide insights into the demographic history, inbreeding, and mutation load of two 'living fossil' tree species of Dipteronia.</title>
        <authorList>
            <person name="Feng Y."/>
            <person name="Comes H.P."/>
            <person name="Chen J."/>
            <person name="Zhu S."/>
            <person name="Lu R."/>
            <person name="Zhang X."/>
            <person name="Li P."/>
            <person name="Qiu J."/>
            <person name="Olsen K.M."/>
            <person name="Qiu Y."/>
        </authorList>
    </citation>
    <scope>NUCLEOTIDE SEQUENCE</scope>
    <source>
        <strain evidence="7">NBL</strain>
    </source>
</reference>
<dbReference type="PANTHER" id="PTHR33116">
    <property type="entry name" value="REVERSE TRANSCRIPTASE ZINC-BINDING DOMAIN-CONTAINING PROTEIN-RELATED-RELATED"/>
    <property type="match status" value="1"/>
</dbReference>
<comment type="subcellular location">
    <subcellularLocation>
        <location evidence="1">Nucleus</location>
    </subcellularLocation>
</comment>
<dbReference type="Proteomes" id="UP001281410">
    <property type="component" value="Unassembled WGS sequence"/>
</dbReference>
<evidence type="ECO:0000256" key="3">
    <source>
        <dbReference type="ARBA" id="ARBA00022473"/>
    </source>
</evidence>
<dbReference type="InterPro" id="IPR023339">
    <property type="entry name" value="CVC"/>
</dbReference>
<proteinExistence type="inferred from homology"/>
<protein>
    <recommendedName>
        <fullName evidence="6">CVC domain-containing protein</fullName>
    </recommendedName>
</protein>
<evidence type="ECO:0000259" key="6">
    <source>
        <dbReference type="PROSITE" id="PS51496"/>
    </source>
</evidence>